<dbReference type="EMBL" id="MZGS01000016">
    <property type="protein sequence ID" value="PWB87853.1"/>
    <property type="molecule type" value="Genomic_DNA"/>
</dbReference>
<comment type="caution">
    <text evidence="1">The sequence shown here is derived from an EMBL/GenBank/DDBJ whole genome shotgun (WGS) entry which is preliminary data.</text>
</comment>
<name>A0A315XPF5_9EURY</name>
<reference evidence="1 2" key="1">
    <citation type="submission" date="2017-03" db="EMBL/GenBank/DDBJ databases">
        <title>Genome sequence of Methanobrevibacter thaueri.</title>
        <authorList>
            <person name="Poehlein A."/>
            <person name="Seedorf H."/>
            <person name="Daniel R."/>
        </authorList>
    </citation>
    <scope>NUCLEOTIDE SEQUENCE [LARGE SCALE GENOMIC DNA]</scope>
    <source>
        <strain evidence="1 2">DSM 11995</strain>
    </source>
</reference>
<gene>
    <name evidence="1" type="ORF">MBBTH_04400</name>
</gene>
<sequence length="33" mass="3969">MTNLTIEVLRKIIEPVEYTIEVDNKKDIFKLDF</sequence>
<organism evidence="1 2">
    <name type="scientific">Methanobrevibacter thaueri</name>
    <dbReference type="NCBI Taxonomy" id="190975"/>
    <lineage>
        <taxon>Archaea</taxon>
        <taxon>Methanobacteriati</taxon>
        <taxon>Methanobacteriota</taxon>
        <taxon>Methanomada group</taxon>
        <taxon>Methanobacteria</taxon>
        <taxon>Methanobacteriales</taxon>
        <taxon>Methanobacteriaceae</taxon>
        <taxon>Methanobrevibacter</taxon>
    </lineage>
</organism>
<evidence type="ECO:0000313" key="1">
    <source>
        <dbReference type="EMBL" id="PWB87853.1"/>
    </source>
</evidence>
<dbReference type="AlphaFoldDB" id="A0A315XPF5"/>
<accession>A0A315XPF5</accession>
<keyword evidence="2" id="KW-1185">Reference proteome</keyword>
<protein>
    <submittedName>
        <fullName evidence="1">Uncharacterized protein</fullName>
    </submittedName>
</protein>
<dbReference type="Proteomes" id="UP000251717">
    <property type="component" value="Unassembled WGS sequence"/>
</dbReference>
<evidence type="ECO:0000313" key="2">
    <source>
        <dbReference type="Proteomes" id="UP000251717"/>
    </source>
</evidence>
<proteinExistence type="predicted"/>